<feature type="transmembrane region" description="Helical" evidence="7">
    <location>
        <begin position="157"/>
        <end position="178"/>
    </location>
</feature>
<organism evidence="9 10">
    <name type="scientific">Allonocardiopsis opalescens</name>
    <dbReference type="NCBI Taxonomy" id="1144618"/>
    <lineage>
        <taxon>Bacteria</taxon>
        <taxon>Bacillati</taxon>
        <taxon>Actinomycetota</taxon>
        <taxon>Actinomycetes</taxon>
        <taxon>Streptosporangiales</taxon>
        <taxon>Allonocardiopsis</taxon>
    </lineage>
</organism>
<feature type="transmembrane region" description="Helical" evidence="7">
    <location>
        <begin position="327"/>
        <end position="349"/>
    </location>
</feature>
<evidence type="ECO:0000259" key="8">
    <source>
        <dbReference type="PROSITE" id="PS50850"/>
    </source>
</evidence>
<dbReference type="InterPro" id="IPR036259">
    <property type="entry name" value="MFS_trans_sf"/>
</dbReference>
<evidence type="ECO:0000256" key="2">
    <source>
        <dbReference type="ARBA" id="ARBA00022448"/>
    </source>
</evidence>
<evidence type="ECO:0000256" key="3">
    <source>
        <dbReference type="ARBA" id="ARBA00022692"/>
    </source>
</evidence>
<keyword evidence="4 7" id="KW-1133">Transmembrane helix</keyword>
<dbReference type="GO" id="GO:0022857">
    <property type="term" value="F:transmembrane transporter activity"/>
    <property type="evidence" value="ECO:0007669"/>
    <property type="project" value="InterPro"/>
</dbReference>
<dbReference type="PRINTS" id="PR01036">
    <property type="entry name" value="TCRTETB"/>
</dbReference>
<evidence type="ECO:0000256" key="4">
    <source>
        <dbReference type="ARBA" id="ARBA00022989"/>
    </source>
</evidence>
<sequence length="491" mass="47867">MSGAAHEDATDSGDAGTDDGGGDAARRVGAARMIVPLLVAGLTYAIAQTTIVPALPQVQEATGAGPDGAAWVVTGFFVSSAALTVVSGRLGDMFGRRRVLLAVFVLFGVGAVIGATGGSLAAVIAGRVVMGAAGGVFPLSFALLAERLPRPQAALGMGLVSSVFGLGGALGLPVGGLITDQVGYQGLFWLTAAMTVATLAAVAVFVPESPSVSGGRVDWAGAALIMVGLSGVLVAVSRGPVWGWLAWPTLLLGGAGAAALVALLVVEARITDPLLPMPVLGVRNVWVANTAAFMVTFGQATAFFLVPQLVQLPPGGGVGLGADTAQAGLFLLPASLTSMLAGPLTGALVSRWGVRVPLGLGAAATVAGLGLPVAGGFAPVPLLVGSALLGLGGGAAFAVFPLMIADAVPLAVRGAANGVNTIVRHVSMAVAAQVAALVLVTAAPAGASPGAGAFTAAFGIGVAVCAGAVLAAAAVARPDRDSTRARGRVAA</sequence>
<evidence type="ECO:0000313" key="10">
    <source>
        <dbReference type="Proteomes" id="UP000237846"/>
    </source>
</evidence>
<protein>
    <submittedName>
        <fullName evidence="9">MFS transporter</fullName>
    </submittedName>
</protein>
<feature type="transmembrane region" description="Helical" evidence="7">
    <location>
        <begin position="426"/>
        <end position="447"/>
    </location>
</feature>
<feature type="transmembrane region" description="Helical" evidence="7">
    <location>
        <begin position="242"/>
        <end position="266"/>
    </location>
</feature>
<evidence type="ECO:0000256" key="6">
    <source>
        <dbReference type="SAM" id="MobiDB-lite"/>
    </source>
</evidence>
<keyword evidence="10" id="KW-1185">Reference proteome</keyword>
<dbReference type="SUPFAM" id="SSF103473">
    <property type="entry name" value="MFS general substrate transporter"/>
    <property type="match status" value="1"/>
</dbReference>
<feature type="transmembrane region" description="Helical" evidence="7">
    <location>
        <begin position="184"/>
        <end position="205"/>
    </location>
</feature>
<keyword evidence="3 7" id="KW-0812">Transmembrane</keyword>
<accession>A0A2T0PTR7</accession>
<dbReference type="InterPro" id="IPR020846">
    <property type="entry name" value="MFS_dom"/>
</dbReference>
<keyword evidence="5 7" id="KW-0472">Membrane</keyword>
<dbReference type="GO" id="GO:0005886">
    <property type="term" value="C:plasma membrane"/>
    <property type="evidence" value="ECO:0007669"/>
    <property type="project" value="UniProtKB-SubCell"/>
</dbReference>
<dbReference type="PANTHER" id="PTHR42718:SF9">
    <property type="entry name" value="MAJOR FACILITATOR SUPERFAMILY MULTIDRUG TRANSPORTER MFSC"/>
    <property type="match status" value="1"/>
</dbReference>
<name>A0A2T0PTR7_9ACTN</name>
<feature type="transmembrane region" description="Helical" evidence="7">
    <location>
        <begin position="453"/>
        <end position="476"/>
    </location>
</feature>
<feature type="transmembrane region" description="Helical" evidence="7">
    <location>
        <begin position="99"/>
        <end position="118"/>
    </location>
</feature>
<comment type="subcellular location">
    <subcellularLocation>
        <location evidence="1">Cell membrane</location>
        <topology evidence="1">Multi-pass membrane protein</topology>
    </subcellularLocation>
</comment>
<feature type="transmembrane region" description="Helical" evidence="7">
    <location>
        <begin position="124"/>
        <end position="145"/>
    </location>
</feature>
<feature type="transmembrane region" description="Helical" evidence="7">
    <location>
        <begin position="383"/>
        <end position="405"/>
    </location>
</feature>
<evidence type="ECO:0000313" key="9">
    <source>
        <dbReference type="EMBL" id="PRX92290.1"/>
    </source>
</evidence>
<dbReference type="InterPro" id="IPR011701">
    <property type="entry name" value="MFS"/>
</dbReference>
<evidence type="ECO:0000256" key="1">
    <source>
        <dbReference type="ARBA" id="ARBA00004651"/>
    </source>
</evidence>
<proteinExistence type="predicted"/>
<dbReference type="EMBL" id="PVZC01000010">
    <property type="protein sequence ID" value="PRX92290.1"/>
    <property type="molecule type" value="Genomic_DNA"/>
</dbReference>
<dbReference type="AlphaFoldDB" id="A0A2T0PTR7"/>
<comment type="caution">
    <text evidence="9">The sequence shown here is derived from an EMBL/GenBank/DDBJ whole genome shotgun (WGS) entry which is preliminary data.</text>
</comment>
<gene>
    <name evidence="9" type="ORF">CLV72_11050</name>
</gene>
<feature type="transmembrane region" description="Helical" evidence="7">
    <location>
        <begin position="286"/>
        <end position="307"/>
    </location>
</feature>
<reference evidence="9 10" key="1">
    <citation type="submission" date="2018-03" db="EMBL/GenBank/DDBJ databases">
        <title>Genomic Encyclopedia of Archaeal and Bacterial Type Strains, Phase II (KMG-II): from individual species to whole genera.</title>
        <authorList>
            <person name="Goeker M."/>
        </authorList>
    </citation>
    <scope>NUCLEOTIDE SEQUENCE [LARGE SCALE GENOMIC DNA]</scope>
    <source>
        <strain evidence="9 10">DSM 45601</strain>
    </source>
</reference>
<feature type="region of interest" description="Disordered" evidence="6">
    <location>
        <begin position="1"/>
        <end position="23"/>
    </location>
</feature>
<evidence type="ECO:0000256" key="7">
    <source>
        <dbReference type="SAM" id="Phobius"/>
    </source>
</evidence>
<feature type="transmembrane region" description="Helical" evidence="7">
    <location>
        <begin position="356"/>
        <end position="377"/>
    </location>
</feature>
<dbReference type="PANTHER" id="PTHR42718">
    <property type="entry name" value="MAJOR FACILITATOR SUPERFAMILY MULTIDRUG TRANSPORTER MFSC"/>
    <property type="match status" value="1"/>
</dbReference>
<dbReference type="Pfam" id="PF07690">
    <property type="entry name" value="MFS_1"/>
    <property type="match status" value="1"/>
</dbReference>
<feature type="domain" description="Major facilitator superfamily (MFS) profile" evidence="8">
    <location>
        <begin position="33"/>
        <end position="480"/>
    </location>
</feature>
<dbReference type="PROSITE" id="PS50850">
    <property type="entry name" value="MFS"/>
    <property type="match status" value="1"/>
</dbReference>
<feature type="transmembrane region" description="Helical" evidence="7">
    <location>
        <begin position="68"/>
        <end position="87"/>
    </location>
</feature>
<keyword evidence="2" id="KW-0813">Transport</keyword>
<feature type="transmembrane region" description="Helical" evidence="7">
    <location>
        <begin position="217"/>
        <end position="236"/>
    </location>
</feature>
<dbReference type="RefSeq" id="WP_170141145.1">
    <property type="nucleotide sequence ID" value="NZ_PVZC01000010.1"/>
</dbReference>
<dbReference type="Proteomes" id="UP000237846">
    <property type="component" value="Unassembled WGS sequence"/>
</dbReference>
<dbReference type="Gene3D" id="1.20.1250.20">
    <property type="entry name" value="MFS general substrate transporter like domains"/>
    <property type="match status" value="1"/>
</dbReference>
<dbReference type="Gene3D" id="1.20.1720.10">
    <property type="entry name" value="Multidrug resistance protein D"/>
    <property type="match status" value="1"/>
</dbReference>
<evidence type="ECO:0000256" key="5">
    <source>
        <dbReference type="ARBA" id="ARBA00023136"/>
    </source>
</evidence>
<feature type="transmembrane region" description="Helical" evidence="7">
    <location>
        <begin position="34"/>
        <end position="56"/>
    </location>
</feature>